<protein>
    <recommendedName>
        <fullName evidence="4">PUM-HD domain-containing protein</fullName>
    </recommendedName>
</protein>
<feature type="compositionally biased region" description="Low complexity" evidence="3">
    <location>
        <begin position="1"/>
        <end position="16"/>
    </location>
</feature>
<dbReference type="EMBL" id="HE580276">
    <property type="protein sequence ID" value="CCD26961.1"/>
    <property type="molecule type" value="Genomic_DNA"/>
</dbReference>
<dbReference type="eggNOG" id="KOG4574">
    <property type="taxonomic scope" value="Eukaryota"/>
</dbReference>
<feature type="domain" description="PUM-HD" evidence="4">
    <location>
        <begin position="622"/>
        <end position="1010"/>
    </location>
</feature>
<feature type="compositionally biased region" description="Polar residues" evidence="3">
    <location>
        <begin position="555"/>
        <end position="578"/>
    </location>
</feature>
<dbReference type="AlphaFoldDB" id="G0WGN3"/>
<keyword evidence="6" id="KW-1185">Reference proteome</keyword>
<reference evidence="5 6" key="1">
    <citation type="journal article" date="2011" name="Proc. Natl. Acad. Sci. U.S.A.">
        <title>Evolutionary erosion of yeast sex chromosomes by mating-type switching accidents.</title>
        <authorList>
            <person name="Gordon J.L."/>
            <person name="Armisen D."/>
            <person name="Proux-Wera E."/>
            <person name="Oheigeartaigh S.S."/>
            <person name="Byrne K.P."/>
            <person name="Wolfe K.H."/>
        </authorList>
    </citation>
    <scope>NUCLEOTIDE SEQUENCE [LARGE SCALE GENOMIC DNA]</scope>
    <source>
        <strain evidence="6">ATCC 10597 / BCRC 20456 / CBS 421 / NBRC 0211 / NRRL Y-12639</strain>
    </source>
</reference>
<dbReference type="KEGG" id="ndi:NDAI_0J00690"/>
<dbReference type="InterPro" id="IPR016024">
    <property type="entry name" value="ARM-type_fold"/>
</dbReference>
<dbReference type="Gene3D" id="3.30.70.330">
    <property type="match status" value="1"/>
</dbReference>
<dbReference type="OMA" id="ISWITTS"/>
<dbReference type="InterPro" id="IPR052645">
    <property type="entry name" value="Pumilio_domain_protein"/>
</dbReference>
<name>G0WGN3_NAUDC</name>
<feature type="region of interest" description="Disordered" evidence="3">
    <location>
        <begin position="640"/>
        <end position="661"/>
    </location>
</feature>
<evidence type="ECO:0000256" key="2">
    <source>
        <dbReference type="PROSITE-ProRule" id="PRU00317"/>
    </source>
</evidence>
<dbReference type="SUPFAM" id="SSF48371">
    <property type="entry name" value="ARM repeat"/>
    <property type="match status" value="1"/>
</dbReference>
<feature type="compositionally biased region" description="Low complexity" evidence="3">
    <location>
        <begin position="126"/>
        <end position="138"/>
    </location>
</feature>
<evidence type="ECO:0000313" key="6">
    <source>
        <dbReference type="Proteomes" id="UP000000689"/>
    </source>
</evidence>
<dbReference type="InterPro" id="IPR033133">
    <property type="entry name" value="PUM-HD"/>
</dbReference>
<keyword evidence="1" id="KW-0677">Repeat</keyword>
<dbReference type="InterPro" id="IPR000504">
    <property type="entry name" value="RRM_dom"/>
</dbReference>
<organism evidence="5 6">
    <name type="scientific">Naumovozyma dairenensis (strain ATCC 10597 / BCRC 20456 / CBS 421 / NBRC 0211 / NRRL Y-12639)</name>
    <name type="common">Saccharomyces dairenensis</name>
    <dbReference type="NCBI Taxonomy" id="1071378"/>
    <lineage>
        <taxon>Eukaryota</taxon>
        <taxon>Fungi</taxon>
        <taxon>Dikarya</taxon>
        <taxon>Ascomycota</taxon>
        <taxon>Saccharomycotina</taxon>
        <taxon>Saccharomycetes</taxon>
        <taxon>Saccharomycetales</taxon>
        <taxon>Saccharomycetaceae</taxon>
        <taxon>Naumovozyma</taxon>
    </lineage>
</organism>
<feature type="repeat" description="Pumilio" evidence="2">
    <location>
        <begin position="764"/>
        <end position="802"/>
    </location>
</feature>
<feature type="region of interest" description="Disordered" evidence="3">
    <location>
        <begin position="114"/>
        <end position="138"/>
    </location>
</feature>
<dbReference type="InterPro" id="IPR012677">
    <property type="entry name" value="Nucleotide-bd_a/b_plait_sf"/>
</dbReference>
<feature type="region of interest" description="Disordered" evidence="3">
    <location>
        <begin position="1"/>
        <end position="86"/>
    </location>
</feature>
<proteinExistence type="predicted"/>
<dbReference type="PROSITE" id="PS50302">
    <property type="entry name" value="PUM"/>
    <property type="match status" value="2"/>
</dbReference>
<dbReference type="SMART" id="SM00025">
    <property type="entry name" value="Pumilio"/>
    <property type="match status" value="6"/>
</dbReference>
<evidence type="ECO:0000259" key="4">
    <source>
        <dbReference type="PROSITE" id="PS50303"/>
    </source>
</evidence>
<dbReference type="PANTHER" id="PTHR47093">
    <property type="entry name" value="PROTEIN JSN1-RELATED"/>
    <property type="match status" value="1"/>
</dbReference>
<dbReference type="SUPFAM" id="SSF54928">
    <property type="entry name" value="RNA-binding domain, RBD"/>
    <property type="match status" value="1"/>
</dbReference>
<accession>G0WGN3</accession>
<dbReference type="OrthoDB" id="2017782at2759"/>
<dbReference type="STRING" id="1071378.G0WGN3"/>
<dbReference type="Proteomes" id="UP000000689">
    <property type="component" value="Chromosome 10"/>
</dbReference>
<dbReference type="InterPro" id="IPR001313">
    <property type="entry name" value="Pumilio_RNA-bd_rpt"/>
</dbReference>
<evidence type="ECO:0000256" key="3">
    <source>
        <dbReference type="SAM" id="MobiDB-lite"/>
    </source>
</evidence>
<dbReference type="GeneID" id="11494141"/>
<gene>
    <name evidence="5" type="primary">NDAI0J00690</name>
    <name evidence="5" type="ordered locus">NDAI_0J00690</name>
</gene>
<dbReference type="PANTHER" id="PTHR47093:SF1">
    <property type="entry name" value="PROTEIN JSN1-RELATED"/>
    <property type="match status" value="1"/>
</dbReference>
<dbReference type="InterPro" id="IPR011989">
    <property type="entry name" value="ARM-like"/>
</dbReference>
<sequence length="1229" mass="138106">MRTNSNNNTKTSYNGNMSDLPDIIEPGITIPIYSEDFPDRTLTSKDSKSSPNSKDKDRDRDKEKNSQDEGEKIDISKAPNKLGSYRSKAGKFSNTLSNFLPSISAKLHHSKKFDSIDNSKKGTPITYSSSSNTDSTLSTEVHNMNHSSIFDEKNSTSNSNSPSNILESLENEQKKSNDMVQSKTDYSFTTQNDSYTFNILPTMTSQSGSRPRNNTISSQFTDISSIPGNLTLWPSNHSANNNNNNNNPMTPIKLDSNNNFNKPDDSSSYFGPLMRSMTNELVDTSNETFNITKNNSNTLNLNAPSIDIPNRRRAQSTTLNMFNDPNKFTNVPNLSRPRATSNFIPNPITTPDLPLIQDNIDPSSISWITTSTMVPQIYQVNTLLPTNTLLFSNILPIQPLSQLQQQQKQQHIPRNLASTSLATICSRFGRIISSRTLKGMDMALIEFESIDSAITCLEALQGNEISAIGLPTTITFAKILPIYDNTQKFSNYNKNTNKARNQVPQVMISSSSPPEKNNMNQSLLQEQLYKSSNLQYLPQSQQQQQYPMFNSQFQSSNGLPQNNLGPQLTRMSSNPNASSPIQITAVEKDVCPFTLPPPSFNSQQETFYSILNSFNLKYDKIQVSHIIANSIDSADISQKNKTMKAPDTSNFGPTPTPTKMRRFDTPKLREIRKNIDSNSLTNLEIEQLAIAMLNEIPELSSDYLGNTIVQKLYDNSSDVIRIMILREINKFLTSIGVHKNGTWVCQKIVKLARTPKQIQLITLGVQDYCTSLFNDQFGNYVIQGVLKFGFPWNNFIFENIIENFWTIVQNRYGARAIRACLESQDIITPEQTLTLSSLIILYAEYLITNNNGTLLITWFLDTCTLSNRFEILTKKLVLSLGKLCCHKLGSLTILKLLNYRGAESEIIRNLILEPIFGTIHDDNEDHSAVITSDDENDENVKHEHARTKLLLTTLLNDSNYGPTFVYKVLTSRIFEGSQRQHIIAQIRTILIETKPIQQHRRLMEEVGLVNIGPQGYQTKSHKSIGHIFNQDRSRLNRTSSISSNRSSNFVIQSPQRNQPLQQQYNQQIQHTIPQSYPNPLIPPPPLTQPIPSSNSIGYYNQNPNMGMNPSINMNINPNMNMNLGMDPNITRNINTNLALYSMNFNANGYNNNDSTFMNNMNNPNNNNNSNIAANIINDFPNGLNYEMANLTNTTTLSLPNSGSNVLNRTLSNATTDTNTTRFGTGTHNF</sequence>
<dbReference type="HOGENOM" id="CLU_009728_0_0_1"/>
<dbReference type="PROSITE" id="PS50303">
    <property type="entry name" value="PUM_HD"/>
    <property type="match status" value="1"/>
</dbReference>
<feature type="region of interest" description="Disordered" evidence="3">
    <location>
        <begin position="551"/>
        <end position="578"/>
    </location>
</feature>
<dbReference type="Gene3D" id="1.25.10.10">
    <property type="entry name" value="Leucine-rich Repeat Variant"/>
    <property type="match status" value="1"/>
</dbReference>
<evidence type="ECO:0000256" key="1">
    <source>
        <dbReference type="ARBA" id="ARBA00022737"/>
    </source>
</evidence>
<dbReference type="Pfam" id="PF00806">
    <property type="entry name" value="PUF"/>
    <property type="match status" value="3"/>
</dbReference>
<dbReference type="GO" id="GO:0003729">
    <property type="term" value="F:mRNA binding"/>
    <property type="evidence" value="ECO:0007669"/>
    <property type="project" value="EnsemblFungi"/>
</dbReference>
<dbReference type="InterPro" id="IPR035979">
    <property type="entry name" value="RBD_domain_sf"/>
</dbReference>
<dbReference type="RefSeq" id="XP_003672204.1">
    <property type="nucleotide sequence ID" value="XM_003672156.1"/>
</dbReference>
<dbReference type="Pfam" id="PF00076">
    <property type="entry name" value="RRM_1"/>
    <property type="match status" value="1"/>
</dbReference>
<dbReference type="GO" id="GO:0000288">
    <property type="term" value="P:nuclear-transcribed mRNA catabolic process, deadenylation-dependent decay"/>
    <property type="evidence" value="ECO:0007669"/>
    <property type="project" value="EnsemblFungi"/>
</dbReference>
<evidence type="ECO:0000313" key="5">
    <source>
        <dbReference type="EMBL" id="CCD26961.1"/>
    </source>
</evidence>
<feature type="compositionally biased region" description="Basic and acidic residues" evidence="3">
    <location>
        <begin position="37"/>
        <end position="75"/>
    </location>
</feature>
<feature type="repeat" description="Pumilio" evidence="2">
    <location>
        <begin position="691"/>
        <end position="726"/>
    </location>
</feature>